<feature type="domain" description="Yip1" evidence="8">
    <location>
        <begin position="101"/>
        <end position="253"/>
    </location>
</feature>
<evidence type="ECO:0000256" key="1">
    <source>
        <dbReference type="ARBA" id="ARBA00004141"/>
    </source>
</evidence>
<sequence>MTDLEFQSFHNQVVTNVQPIRDDDGGTTYEFQHSGDIDRVKLLDSENGTNSTPQGNKNLWSFEYYQQFFDVDTDQVMGRLLNSMVPRLKTNFIAQHIHPIPDLYGPFWICVTLIFTTGICGNLAKYIETAGSTINGHFESDFHLVTGAASAIFSYVTLVPFGLYSLLWYRKSEVQYTYLEILSAYGYSLTVFVPVSILWVIQLESVRWALIVVAVCMSGFVLAFSFWPAVRGDKKLIAFGTIVGILGLHAILAIGFKEFFFDAALQSNKFGADNADFSSGALDKALTDPAPNAALTLNDSQSKNAKGAEPKAASNKADDKESSKATANGAPVATADGGGQKDAAKV</sequence>
<evidence type="ECO:0000256" key="7">
    <source>
        <dbReference type="SAM" id="MobiDB-lite"/>
    </source>
</evidence>
<keyword evidence="9" id="KW-1185">Reference proteome</keyword>
<feature type="transmembrane region" description="Helical" evidence="6">
    <location>
        <begin position="103"/>
        <end position="124"/>
    </location>
</feature>
<dbReference type="Pfam" id="PF04893">
    <property type="entry name" value="Yip1"/>
    <property type="match status" value="1"/>
</dbReference>
<proteinExistence type="inferred from homology"/>
<dbReference type="GO" id="GO:0000139">
    <property type="term" value="C:Golgi membrane"/>
    <property type="evidence" value="ECO:0007669"/>
    <property type="project" value="UniProtKB-SubCell"/>
</dbReference>
<keyword evidence="4 6" id="KW-1133">Transmembrane helix</keyword>
<evidence type="ECO:0000256" key="5">
    <source>
        <dbReference type="ARBA" id="ARBA00023136"/>
    </source>
</evidence>
<evidence type="ECO:0000256" key="6">
    <source>
        <dbReference type="RuleBase" id="RU361264"/>
    </source>
</evidence>
<dbReference type="GO" id="GO:0016192">
    <property type="term" value="P:vesicle-mediated transport"/>
    <property type="evidence" value="ECO:0007669"/>
    <property type="project" value="InterPro"/>
</dbReference>
<evidence type="ECO:0000259" key="8">
    <source>
        <dbReference type="Pfam" id="PF04893"/>
    </source>
</evidence>
<dbReference type="AlphaFoldDB" id="A0A914W8X4"/>
<organism evidence="9 10">
    <name type="scientific">Plectus sambesii</name>
    <dbReference type="NCBI Taxonomy" id="2011161"/>
    <lineage>
        <taxon>Eukaryota</taxon>
        <taxon>Metazoa</taxon>
        <taxon>Ecdysozoa</taxon>
        <taxon>Nematoda</taxon>
        <taxon>Chromadorea</taxon>
        <taxon>Plectida</taxon>
        <taxon>Plectina</taxon>
        <taxon>Plectoidea</taxon>
        <taxon>Plectidae</taxon>
        <taxon>Plectus</taxon>
    </lineage>
</organism>
<dbReference type="InterPro" id="IPR006977">
    <property type="entry name" value="Yip1_dom"/>
</dbReference>
<keyword evidence="3 6" id="KW-0812">Transmembrane</keyword>
<evidence type="ECO:0000313" key="10">
    <source>
        <dbReference type="WBParaSite" id="PSAMB.scaffold3351size18643.g21132.t1"/>
    </source>
</evidence>
<dbReference type="Proteomes" id="UP000887566">
    <property type="component" value="Unplaced"/>
</dbReference>
<feature type="transmembrane region" description="Helical" evidence="6">
    <location>
        <begin position="144"/>
        <end position="169"/>
    </location>
</feature>
<evidence type="ECO:0000256" key="2">
    <source>
        <dbReference type="ARBA" id="ARBA00010596"/>
    </source>
</evidence>
<feature type="transmembrane region" description="Helical" evidence="6">
    <location>
        <begin position="208"/>
        <end position="229"/>
    </location>
</feature>
<accession>A0A914W8X4</accession>
<comment type="similarity">
    <text evidence="2 6">Belongs to the YIP1 family.</text>
</comment>
<name>A0A914W8X4_9BILA</name>
<feature type="transmembrane region" description="Helical" evidence="6">
    <location>
        <begin position="181"/>
        <end position="202"/>
    </location>
</feature>
<feature type="compositionally biased region" description="Polar residues" evidence="7">
    <location>
        <begin position="295"/>
        <end position="304"/>
    </location>
</feature>
<evidence type="ECO:0000256" key="4">
    <source>
        <dbReference type="ARBA" id="ARBA00022989"/>
    </source>
</evidence>
<dbReference type="WBParaSite" id="PSAMB.scaffold3351size18643.g21132.t1">
    <property type="protein sequence ID" value="PSAMB.scaffold3351size18643.g21132.t1"/>
    <property type="gene ID" value="PSAMB.scaffold3351size18643.g21132"/>
</dbReference>
<evidence type="ECO:0000256" key="3">
    <source>
        <dbReference type="ARBA" id="ARBA00022692"/>
    </source>
</evidence>
<reference evidence="10" key="1">
    <citation type="submission" date="2022-11" db="UniProtKB">
        <authorList>
            <consortium name="WormBaseParasite"/>
        </authorList>
    </citation>
    <scope>IDENTIFICATION</scope>
</reference>
<feature type="region of interest" description="Disordered" evidence="7">
    <location>
        <begin position="293"/>
        <end position="346"/>
    </location>
</feature>
<comment type="subcellular location">
    <subcellularLocation>
        <location evidence="6">Golgi apparatus membrane</location>
        <topology evidence="6">Multi-pass membrane protein</topology>
    </subcellularLocation>
    <subcellularLocation>
        <location evidence="1">Membrane</location>
        <topology evidence="1">Multi-pass membrane protein</topology>
    </subcellularLocation>
</comment>
<feature type="transmembrane region" description="Helical" evidence="6">
    <location>
        <begin position="236"/>
        <end position="256"/>
    </location>
</feature>
<dbReference type="InterPro" id="IPR039765">
    <property type="entry name" value="Yip5/YIPF1/YIPF2"/>
</dbReference>
<dbReference type="GO" id="GO:0031267">
    <property type="term" value="F:small GTPase binding"/>
    <property type="evidence" value="ECO:0007669"/>
    <property type="project" value="InterPro"/>
</dbReference>
<dbReference type="PANTHER" id="PTHR12822">
    <property type="entry name" value="PROTEIN YIPF"/>
    <property type="match status" value="1"/>
</dbReference>
<keyword evidence="5 6" id="KW-0472">Membrane</keyword>
<dbReference type="PANTHER" id="PTHR12822:SF2">
    <property type="entry name" value="PROTEIN YIPF"/>
    <property type="match status" value="1"/>
</dbReference>
<evidence type="ECO:0000313" key="9">
    <source>
        <dbReference type="Proteomes" id="UP000887566"/>
    </source>
</evidence>
<protein>
    <recommendedName>
        <fullName evidence="6">Protein YIPF</fullName>
    </recommendedName>
</protein>